<evidence type="ECO:0000256" key="5">
    <source>
        <dbReference type="ARBA" id="ARBA00013189"/>
    </source>
</evidence>
<dbReference type="NCBIfam" id="TIGR01179">
    <property type="entry name" value="galE"/>
    <property type="match status" value="1"/>
</dbReference>
<dbReference type="STRING" id="34097.SAMN02745150_00525"/>
<feature type="domain" description="NAD(P)-binding" evidence="11">
    <location>
        <begin position="6"/>
        <end position="319"/>
    </location>
</feature>
<proteinExistence type="inferred from homology"/>
<comment type="cofactor">
    <cofactor evidence="2 10">
        <name>NAD(+)</name>
        <dbReference type="ChEBI" id="CHEBI:57540"/>
    </cofactor>
</comment>
<dbReference type="OrthoDB" id="9801785at2"/>
<evidence type="ECO:0000256" key="8">
    <source>
        <dbReference type="ARBA" id="ARBA00023235"/>
    </source>
</evidence>
<dbReference type="EMBL" id="FOKY01000002">
    <property type="protein sequence ID" value="SFB74156.1"/>
    <property type="molecule type" value="Genomic_DNA"/>
</dbReference>
<keyword evidence="7 10" id="KW-0520">NAD</keyword>
<evidence type="ECO:0000256" key="6">
    <source>
        <dbReference type="ARBA" id="ARBA00018569"/>
    </source>
</evidence>
<dbReference type="UniPathway" id="UPA00214"/>
<dbReference type="Pfam" id="PF16363">
    <property type="entry name" value="GDP_Man_Dehyd"/>
    <property type="match status" value="1"/>
</dbReference>
<evidence type="ECO:0000256" key="2">
    <source>
        <dbReference type="ARBA" id="ARBA00001911"/>
    </source>
</evidence>
<dbReference type="SUPFAM" id="SSF51735">
    <property type="entry name" value="NAD(P)-binding Rossmann-fold domains"/>
    <property type="match status" value="1"/>
</dbReference>
<keyword evidence="8 10" id="KW-0413">Isomerase</keyword>
<dbReference type="InterPro" id="IPR005886">
    <property type="entry name" value="UDP_G4E"/>
</dbReference>
<dbReference type="Gene3D" id="3.40.50.720">
    <property type="entry name" value="NAD(P)-binding Rossmann-like Domain"/>
    <property type="match status" value="1"/>
</dbReference>
<evidence type="ECO:0000259" key="11">
    <source>
        <dbReference type="Pfam" id="PF16363"/>
    </source>
</evidence>
<accession>A0A1I1DI97</accession>
<dbReference type="InterPro" id="IPR016040">
    <property type="entry name" value="NAD(P)-bd_dom"/>
</dbReference>
<organism evidence="12 13">
    <name type="scientific">Brevinema andersonii</name>
    <dbReference type="NCBI Taxonomy" id="34097"/>
    <lineage>
        <taxon>Bacteria</taxon>
        <taxon>Pseudomonadati</taxon>
        <taxon>Spirochaetota</taxon>
        <taxon>Spirochaetia</taxon>
        <taxon>Brevinematales</taxon>
        <taxon>Brevinemataceae</taxon>
        <taxon>Brevinema</taxon>
    </lineage>
</organism>
<reference evidence="13" key="1">
    <citation type="submission" date="2016-10" db="EMBL/GenBank/DDBJ databases">
        <authorList>
            <person name="Varghese N."/>
            <person name="Submissions S."/>
        </authorList>
    </citation>
    <scope>NUCLEOTIDE SEQUENCE [LARGE SCALE GENOMIC DNA]</scope>
    <source>
        <strain evidence="13">ATCC 43811</strain>
    </source>
</reference>
<evidence type="ECO:0000313" key="13">
    <source>
        <dbReference type="Proteomes" id="UP000240042"/>
    </source>
</evidence>
<keyword evidence="13" id="KW-1185">Reference proteome</keyword>
<dbReference type="PANTHER" id="PTHR43725:SF53">
    <property type="entry name" value="UDP-ARABINOSE 4-EPIMERASE 1"/>
    <property type="match status" value="1"/>
</dbReference>
<comment type="similarity">
    <text evidence="4 10">Belongs to the NAD(P)-dependent epimerase/dehydratase family.</text>
</comment>
<dbReference type="GO" id="GO:0003978">
    <property type="term" value="F:UDP-glucose 4-epimerase activity"/>
    <property type="evidence" value="ECO:0007669"/>
    <property type="project" value="UniProtKB-UniRule"/>
</dbReference>
<name>A0A1I1DI97_BREAD</name>
<comment type="subunit">
    <text evidence="10">Homodimer.</text>
</comment>
<comment type="pathway">
    <text evidence="3 10">Carbohydrate metabolism; galactose metabolism.</text>
</comment>
<dbReference type="GO" id="GO:0033499">
    <property type="term" value="P:galactose catabolic process via UDP-galactose, Leloir pathway"/>
    <property type="evidence" value="ECO:0007669"/>
    <property type="project" value="TreeGrafter"/>
</dbReference>
<evidence type="ECO:0000313" key="12">
    <source>
        <dbReference type="EMBL" id="SFB74156.1"/>
    </source>
</evidence>
<protein>
    <recommendedName>
        <fullName evidence="6 10">UDP-glucose 4-epimerase</fullName>
        <ecNumber evidence="5 10">5.1.3.2</ecNumber>
    </recommendedName>
</protein>
<keyword evidence="9 10" id="KW-0119">Carbohydrate metabolism</keyword>
<dbReference type="Proteomes" id="UP000240042">
    <property type="component" value="Unassembled WGS sequence"/>
</dbReference>
<dbReference type="CDD" id="cd05247">
    <property type="entry name" value="UDP_G4E_1_SDR_e"/>
    <property type="match status" value="1"/>
</dbReference>
<evidence type="ECO:0000256" key="1">
    <source>
        <dbReference type="ARBA" id="ARBA00000083"/>
    </source>
</evidence>
<evidence type="ECO:0000256" key="3">
    <source>
        <dbReference type="ARBA" id="ARBA00004947"/>
    </source>
</evidence>
<dbReference type="RefSeq" id="WP_092318314.1">
    <property type="nucleotide sequence ID" value="NZ_FOKY01000002.1"/>
</dbReference>
<dbReference type="AlphaFoldDB" id="A0A1I1DI97"/>
<dbReference type="EC" id="5.1.3.2" evidence="5 10"/>
<evidence type="ECO:0000256" key="10">
    <source>
        <dbReference type="RuleBase" id="RU366046"/>
    </source>
</evidence>
<dbReference type="Gene3D" id="3.90.25.10">
    <property type="entry name" value="UDP-galactose 4-epimerase, domain 1"/>
    <property type="match status" value="1"/>
</dbReference>
<gene>
    <name evidence="12" type="ORF">SAMN02745150_00525</name>
</gene>
<dbReference type="PANTHER" id="PTHR43725">
    <property type="entry name" value="UDP-GLUCOSE 4-EPIMERASE"/>
    <property type="match status" value="1"/>
</dbReference>
<evidence type="ECO:0000256" key="4">
    <source>
        <dbReference type="ARBA" id="ARBA00007637"/>
    </source>
</evidence>
<comment type="catalytic activity">
    <reaction evidence="1 10">
        <text>UDP-alpha-D-glucose = UDP-alpha-D-galactose</text>
        <dbReference type="Rhea" id="RHEA:22168"/>
        <dbReference type="ChEBI" id="CHEBI:58885"/>
        <dbReference type="ChEBI" id="CHEBI:66914"/>
        <dbReference type="EC" id="5.1.3.2"/>
    </reaction>
</comment>
<sequence>MKDTILIVGGAGYIGSHIVKELHQQGYPVVVLDNLSKGHREAISAIDKNIPLIEGDLGDSTLLEKIFKEYPIKTVMHFAAFIEVGTSMMQPDVYYENNFCKVLSLLKAMIKANINYFVFSSTAATFGNPQAEKIDENHPQIPINPYGSSKLMVERLLKDMAYAYPDFHYCIFRYFNACGADHEGIIGQSYEPPTHLLSVMLKTAAGQRDSLSIFGNDYPTSDGTCVRDYIHVTDLAKAHILGMERMISQNVNDDFNLGNGSGFSVKEMVEVGKKVTGVDFKVLYTDRRAGDPALLIADPQKTKKILNWNPQFTLKDMVKTAWYWEQHKTY</sequence>
<evidence type="ECO:0000256" key="9">
    <source>
        <dbReference type="ARBA" id="ARBA00023277"/>
    </source>
</evidence>
<dbReference type="InterPro" id="IPR036291">
    <property type="entry name" value="NAD(P)-bd_dom_sf"/>
</dbReference>
<evidence type="ECO:0000256" key="7">
    <source>
        <dbReference type="ARBA" id="ARBA00023027"/>
    </source>
</evidence>